<feature type="transmembrane region" description="Helical" evidence="1">
    <location>
        <begin position="223"/>
        <end position="248"/>
    </location>
</feature>
<keyword evidence="1" id="KW-0812">Transmembrane</keyword>
<reference evidence="2 3" key="1">
    <citation type="submission" date="2019-03" db="EMBL/GenBank/DDBJ databases">
        <title>Genomic Encyclopedia of Type Strains, Phase IV (KMG-IV): sequencing the most valuable type-strain genomes for metagenomic binning, comparative biology and taxonomic classification.</title>
        <authorList>
            <person name="Goeker M."/>
        </authorList>
    </citation>
    <scope>NUCLEOTIDE SEQUENCE [LARGE SCALE GENOMIC DNA]</scope>
    <source>
        <strain evidence="2 3">DSM 13587</strain>
    </source>
</reference>
<name>A0A4V2V286_9GAMM</name>
<proteinExistence type="predicted"/>
<feature type="transmembrane region" description="Helical" evidence="1">
    <location>
        <begin position="91"/>
        <end position="111"/>
    </location>
</feature>
<sequence>MPTKDHYAAITTTLLVWGLSGALFGALFVGLYQVSWSLGLPGWQTLLVATMIAAMTTSAFYSAMPVALVGTMAGVLASISYLIAFGLKAELITIAGVAGVAGVAAGSLYAWMVTRGSRPLAEILNGLIAGLLAGGLLVLAFALTGWQVNMFVLAAVAVACVGTLFQLSDGWLVDRVAHWLPAMLSAPVVAGVIAAVVGASIWFIGGTTTALLDDRMTAALEEILSSIPSGLLGGFVGGALSGLLLEFLGFRLEAGR</sequence>
<organism evidence="2 3">
    <name type="scientific">Thiobaca trueperi</name>
    <dbReference type="NCBI Taxonomy" id="127458"/>
    <lineage>
        <taxon>Bacteria</taxon>
        <taxon>Pseudomonadati</taxon>
        <taxon>Pseudomonadota</taxon>
        <taxon>Gammaproteobacteria</taxon>
        <taxon>Chromatiales</taxon>
        <taxon>Chromatiaceae</taxon>
        <taxon>Thiobaca</taxon>
    </lineage>
</organism>
<gene>
    <name evidence="2" type="ORF">EDC35_101412</name>
</gene>
<feature type="transmembrane region" description="Helical" evidence="1">
    <location>
        <begin position="66"/>
        <end position="85"/>
    </location>
</feature>
<feature type="transmembrane region" description="Helical" evidence="1">
    <location>
        <begin position="148"/>
        <end position="167"/>
    </location>
</feature>
<feature type="transmembrane region" description="Helical" evidence="1">
    <location>
        <begin position="179"/>
        <end position="203"/>
    </location>
</feature>
<dbReference type="OrthoDB" id="5771363at2"/>
<feature type="transmembrane region" description="Helical" evidence="1">
    <location>
        <begin position="7"/>
        <end position="31"/>
    </location>
</feature>
<dbReference type="AlphaFoldDB" id="A0A4V2V286"/>
<evidence type="ECO:0000313" key="2">
    <source>
        <dbReference type="EMBL" id="TCT24092.1"/>
    </source>
</evidence>
<keyword evidence="1" id="KW-0472">Membrane</keyword>
<dbReference type="EMBL" id="SMAO01000001">
    <property type="protein sequence ID" value="TCT24092.1"/>
    <property type="molecule type" value="Genomic_DNA"/>
</dbReference>
<comment type="caution">
    <text evidence="2">The sequence shown here is derived from an EMBL/GenBank/DDBJ whole genome shotgun (WGS) entry which is preliminary data.</text>
</comment>
<feature type="transmembrane region" description="Helical" evidence="1">
    <location>
        <begin position="123"/>
        <end position="142"/>
    </location>
</feature>
<protein>
    <submittedName>
        <fullName evidence="2">Uncharacterized protein</fullName>
    </submittedName>
</protein>
<accession>A0A4V2V286</accession>
<keyword evidence="1" id="KW-1133">Transmembrane helix</keyword>
<keyword evidence="3" id="KW-1185">Reference proteome</keyword>
<dbReference type="RefSeq" id="WP_132975221.1">
    <property type="nucleotide sequence ID" value="NZ_SMAO01000001.1"/>
</dbReference>
<evidence type="ECO:0000313" key="3">
    <source>
        <dbReference type="Proteomes" id="UP000295717"/>
    </source>
</evidence>
<dbReference type="Proteomes" id="UP000295717">
    <property type="component" value="Unassembled WGS sequence"/>
</dbReference>
<feature type="transmembrane region" description="Helical" evidence="1">
    <location>
        <begin position="43"/>
        <end position="61"/>
    </location>
</feature>
<evidence type="ECO:0000256" key="1">
    <source>
        <dbReference type="SAM" id="Phobius"/>
    </source>
</evidence>